<reference evidence="3 4" key="1">
    <citation type="submission" date="2016-10" db="EMBL/GenBank/DDBJ databases">
        <authorList>
            <person name="de Groot N.N."/>
        </authorList>
    </citation>
    <scope>NUCLEOTIDE SEQUENCE [LARGE SCALE GENOMIC DNA]</scope>
    <source>
        <strain evidence="3 4">DSM 21668</strain>
    </source>
</reference>
<accession>A0A1G9SU67</accession>
<sequence>MTFFRKLLLLLAVLAGNLCYAQIVVTYPVPRIVVQRNNSNQALLYVTGRVSQPADRMEIRFIPRAGEGGTAIDWTLLQNQPTGGIFYGAVTVTGGRYDLEIRAIKNNAVSGAVTRVEKVGVGEVFLIAGHSNAAGGYSPTIDYAYGDQYKDRVNTIHVGDYYGTWDKYWNSGDPSFLPSFQPTQLCDTCGIAPGVSMRWFWGRTGELIVKNLNVPVLFYSSAFGGTNIEQLYKSAYDIPFDHGFVKYEYRFPYTHIRAAIKKYIPFTGLRAVLCGHGVNDRNNYGQDFKFQYEKVIDKSREETGYPDLAWMVATECYINGECWGQWAPGSSVERHITRAQDELVAQKPEVYKGAQLNLILNDGRNEDALHFNQTGQSKAAEYWRQAVMSENNPSKNFLTSSKPLMAKVQPPVIPAFNIASVQSGDWDNAATWDCKCIPSYASTVTVSAGHTVAIDGNVFARNIINRGKVEYKTKAVVQLSQ</sequence>
<dbReference type="STRING" id="563176.SAMN04488090_3298"/>
<proteinExistence type="predicted"/>
<dbReference type="OrthoDB" id="1488710at2"/>
<dbReference type="GO" id="GO:0016788">
    <property type="term" value="F:hydrolase activity, acting on ester bonds"/>
    <property type="evidence" value="ECO:0007669"/>
    <property type="project" value="UniProtKB-ARBA"/>
</dbReference>
<evidence type="ECO:0000313" key="4">
    <source>
        <dbReference type="Proteomes" id="UP000198901"/>
    </source>
</evidence>
<gene>
    <name evidence="3" type="ORF">SAMN04488090_3298</name>
</gene>
<dbReference type="Proteomes" id="UP000198901">
    <property type="component" value="Unassembled WGS sequence"/>
</dbReference>
<keyword evidence="1" id="KW-0378">Hydrolase</keyword>
<dbReference type="Gene3D" id="3.40.50.1110">
    <property type="entry name" value="SGNH hydrolase"/>
    <property type="match status" value="1"/>
</dbReference>
<dbReference type="InterPro" id="IPR005181">
    <property type="entry name" value="SASA"/>
</dbReference>
<dbReference type="AlphaFoldDB" id="A0A1G9SU67"/>
<evidence type="ECO:0000256" key="1">
    <source>
        <dbReference type="ARBA" id="ARBA00022801"/>
    </source>
</evidence>
<feature type="domain" description="Sialate O-acetylesterase" evidence="2">
    <location>
        <begin position="123"/>
        <end position="384"/>
    </location>
</feature>
<dbReference type="SUPFAM" id="SSF52266">
    <property type="entry name" value="SGNH hydrolase"/>
    <property type="match status" value="1"/>
</dbReference>
<dbReference type="RefSeq" id="WP_093204604.1">
    <property type="nucleotide sequence ID" value="NZ_FNGS01000006.1"/>
</dbReference>
<protein>
    <recommendedName>
        <fullName evidence="2">Sialate O-acetylesterase domain-containing protein</fullName>
    </recommendedName>
</protein>
<evidence type="ECO:0000313" key="3">
    <source>
        <dbReference type="EMBL" id="SDM38970.1"/>
    </source>
</evidence>
<keyword evidence="4" id="KW-1185">Reference proteome</keyword>
<dbReference type="InterPro" id="IPR036514">
    <property type="entry name" value="SGNH_hydro_sf"/>
</dbReference>
<dbReference type="EMBL" id="FNGS01000006">
    <property type="protein sequence ID" value="SDM38970.1"/>
    <property type="molecule type" value="Genomic_DNA"/>
</dbReference>
<dbReference type="Pfam" id="PF03629">
    <property type="entry name" value="SASA"/>
    <property type="match status" value="1"/>
</dbReference>
<organism evidence="3 4">
    <name type="scientific">Siphonobacter aquaeclarae</name>
    <dbReference type="NCBI Taxonomy" id="563176"/>
    <lineage>
        <taxon>Bacteria</taxon>
        <taxon>Pseudomonadati</taxon>
        <taxon>Bacteroidota</taxon>
        <taxon>Cytophagia</taxon>
        <taxon>Cytophagales</taxon>
        <taxon>Cytophagaceae</taxon>
        <taxon>Siphonobacter</taxon>
    </lineage>
</organism>
<name>A0A1G9SU67_9BACT</name>
<evidence type="ECO:0000259" key="2">
    <source>
        <dbReference type="Pfam" id="PF03629"/>
    </source>
</evidence>